<dbReference type="RefSeq" id="WP_071860728.1">
    <property type="nucleotide sequence ID" value="NZ_JBHLVS010000004.1"/>
</dbReference>
<dbReference type="OrthoDB" id="5295945at2"/>
<dbReference type="Proteomes" id="UP000183700">
    <property type="component" value="Unassembled WGS sequence"/>
</dbReference>
<dbReference type="GO" id="GO:0000166">
    <property type="term" value="F:nucleotide binding"/>
    <property type="evidence" value="ECO:0007669"/>
    <property type="project" value="UniProtKB-KW"/>
</dbReference>
<gene>
    <name evidence="8" type="ORF">RV00_GL000183</name>
</gene>
<evidence type="ECO:0000313" key="9">
    <source>
        <dbReference type="Proteomes" id="UP000183700"/>
    </source>
</evidence>
<evidence type="ECO:0000256" key="1">
    <source>
        <dbReference type="ARBA" id="ARBA00012506"/>
    </source>
</evidence>
<protein>
    <recommendedName>
        <fullName evidence="1">bis(5'-nucleosyl)-tetraphosphatase (symmetrical)</fullName>
        <ecNumber evidence="1">3.6.1.41</ecNumber>
    </recommendedName>
</protein>
<evidence type="ECO:0000256" key="4">
    <source>
        <dbReference type="ARBA" id="ARBA00022801"/>
    </source>
</evidence>
<evidence type="ECO:0000256" key="6">
    <source>
        <dbReference type="ARBA" id="ARBA00049417"/>
    </source>
</evidence>
<keyword evidence="3" id="KW-0547">Nucleotide-binding</keyword>
<dbReference type="Gene3D" id="1.10.3210.10">
    <property type="entry name" value="Hypothetical protein af1432"/>
    <property type="match status" value="1"/>
</dbReference>
<dbReference type="PANTHER" id="PTHR35795">
    <property type="entry name" value="SLR1885 PROTEIN"/>
    <property type="match status" value="1"/>
</dbReference>
<evidence type="ECO:0000256" key="3">
    <source>
        <dbReference type="ARBA" id="ARBA00022741"/>
    </source>
</evidence>
<keyword evidence="4 8" id="KW-0378">Hydrolase</keyword>
<dbReference type="PANTHER" id="PTHR35795:SF1">
    <property type="entry name" value="BIS(5'-NUCLEOSYL)-TETRAPHOSPHATASE, SYMMETRICAL"/>
    <property type="match status" value="1"/>
</dbReference>
<dbReference type="STRING" id="319970.RV00_GL000183"/>
<dbReference type="AlphaFoldDB" id="A0A1L8SYY8"/>
<dbReference type="InterPro" id="IPR051094">
    <property type="entry name" value="Diverse_Catalytic_Enzymes"/>
</dbReference>
<dbReference type="Pfam" id="PF01966">
    <property type="entry name" value="HD"/>
    <property type="match status" value="1"/>
</dbReference>
<keyword evidence="5" id="KW-0408">Iron</keyword>
<dbReference type="GO" id="GO:0008803">
    <property type="term" value="F:bis(5'-nucleosyl)-tetraphosphatase (symmetrical) activity"/>
    <property type="evidence" value="ECO:0007669"/>
    <property type="project" value="UniProtKB-EC"/>
</dbReference>
<evidence type="ECO:0000256" key="2">
    <source>
        <dbReference type="ARBA" id="ARBA00022723"/>
    </source>
</evidence>
<evidence type="ECO:0000259" key="7">
    <source>
        <dbReference type="Pfam" id="PF01966"/>
    </source>
</evidence>
<dbReference type="NCBIfam" id="TIGR00488">
    <property type="entry name" value="bis(5'-nucleosyl)-tetraphosphatase (symmetrical) YqeK"/>
    <property type="match status" value="1"/>
</dbReference>
<organism evidence="8 9">
    <name type="scientific">Enterococcus devriesei</name>
    <dbReference type="NCBI Taxonomy" id="319970"/>
    <lineage>
        <taxon>Bacteria</taxon>
        <taxon>Bacillati</taxon>
        <taxon>Bacillota</taxon>
        <taxon>Bacilli</taxon>
        <taxon>Lactobacillales</taxon>
        <taxon>Enterococcaceae</taxon>
        <taxon>Enterococcus</taxon>
    </lineage>
</organism>
<evidence type="ECO:0000256" key="5">
    <source>
        <dbReference type="ARBA" id="ARBA00023004"/>
    </source>
</evidence>
<dbReference type="InterPro" id="IPR006674">
    <property type="entry name" value="HD_domain"/>
</dbReference>
<feature type="domain" description="HD" evidence="7">
    <location>
        <begin position="15"/>
        <end position="127"/>
    </location>
</feature>
<dbReference type="EMBL" id="JXKM01000001">
    <property type="protein sequence ID" value="OJG37226.1"/>
    <property type="molecule type" value="Genomic_DNA"/>
</dbReference>
<dbReference type="CDD" id="cd00077">
    <property type="entry name" value="HDc"/>
    <property type="match status" value="1"/>
</dbReference>
<comment type="caution">
    <text evidence="8">The sequence shown here is derived from an EMBL/GenBank/DDBJ whole genome shotgun (WGS) entry which is preliminary data.</text>
</comment>
<dbReference type="EC" id="3.6.1.41" evidence="1"/>
<sequence length="327" mass="37696">MRERAFLTPVTENFLHAIGVGMVSYELALKYDVDPKTAFIAGSLHDLGGAIPDSDRVQIAEFYEIPLYTEEINVPMLVHAKQGEFFARNLFNIYEPEILNAILFHTTCIDNASELTKIVFIADKIHWDRNGEPPYLSGLLAALDVSLDYGCNYFLNWLWNSDLYVIHPFLKRSYGYYIENKRFSTLNRNELTNENNIIIDDDIRRRYFLNEIKDEFEKIFRISKSAYELAKNDSINQDKAFIAAVLTTASDTIFNNQKDIIAKALNLDPKGTNLFAEINYYFAKTEFKVEDPEILESLLNYQSKNLINNQKLAKIVAMAYKTSSNRI</sequence>
<dbReference type="InterPro" id="IPR003607">
    <property type="entry name" value="HD/PDEase_dom"/>
</dbReference>
<name>A0A1L8SYY8_9ENTE</name>
<proteinExistence type="predicted"/>
<evidence type="ECO:0000313" key="8">
    <source>
        <dbReference type="EMBL" id="OJG37226.1"/>
    </source>
</evidence>
<reference evidence="8 9" key="1">
    <citation type="submission" date="2014-12" db="EMBL/GenBank/DDBJ databases">
        <title>Draft genome sequences of 29 type strains of Enterococci.</title>
        <authorList>
            <person name="Zhong Z."/>
            <person name="Sun Z."/>
            <person name="Liu W."/>
            <person name="Zhang W."/>
            <person name="Zhang H."/>
        </authorList>
    </citation>
    <scope>NUCLEOTIDE SEQUENCE [LARGE SCALE GENOMIC DNA]</scope>
    <source>
        <strain evidence="8 9">DSM 22802</strain>
    </source>
</reference>
<comment type="catalytic activity">
    <reaction evidence="6">
        <text>P(1),P(4)-bis(5'-adenosyl) tetraphosphate + H2O = 2 ADP + 2 H(+)</text>
        <dbReference type="Rhea" id="RHEA:24252"/>
        <dbReference type="ChEBI" id="CHEBI:15377"/>
        <dbReference type="ChEBI" id="CHEBI:15378"/>
        <dbReference type="ChEBI" id="CHEBI:58141"/>
        <dbReference type="ChEBI" id="CHEBI:456216"/>
        <dbReference type="EC" id="3.6.1.41"/>
    </reaction>
</comment>
<dbReference type="InterPro" id="IPR005249">
    <property type="entry name" value="YqeK"/>
</dbReference>
<keyword evidence="9" id="KW-1185">Reference proteome</keyword>
<dbReference type="GO" id="GO:0046872">
    <property type="term" value="F:metal ion binding"/>
    <property type="evidence" value="ECO:0007669"/>
    <property type="project" value="UniProtKB-KW"/>
</dbReference>
<accession>A0A1L8SYY8</accession>
<dbReference type="SUPFAM" id="SSF109604">
    <property type="entry name" value="HD-domain/PDEase-like"/>
    <property type="match status" value="1"/>
</dbReference>
<keyword evidence="2" id="KW-0479">Metal-binding</keyword>